<dbReference type="AlphaFoldDB" id="A0A427XS30"/>
<evidence type="ECO:0000313" key="3">
    <source>
        <dbReference type="EMBL" id="RSH81625.1"/>
    </source>
</evidence>
<sequence length="291" mass="31540">MPNPQLSAVPAAQATKRKNAPRDDEDDDAASDSGSDVSMINVDFDFYNLNEDVDQIAIKRLLRQSLSNDENLVDVHPLADLILAESKRMGAGTSIKTDGEESDPWGLLAAVDIRRCQAEPGLKPFVDYLLSTAPPSTIASILDPSNTSRPAFLFSLRMLNLPLPLVPPLYKMLGSELSEANFTHYMIWGRGYKLEGTEEATGLEMDATVKGNKKKKGGAAGGVGGVPAGKFAYHPEEEMIDARGVAVHNYALKTAKPRDDESFGVEQYGRVVLVETAKLAEAVEAMEEACR</sequence>
<organism evidence="3 4">
    <name type="scientific">Apiotrichum porosum</name>
    <dbReference type="NCBI Taxonomy" id="105984"/>
    <lineage>
        <taxon>Eukaryota</taxon>
        <taxon>Fungi</taxon>
        <taxon>Dikarya</taxon>
        <taxon>Basidiomycota</taxon>
        <taxon>Agaricomycotina</taxon>
        <taxon>Tremellomycetes</taxon>
        <taxon>Trichosporonales</taxon>
        <taxon>Trichosporonaceae</taxon>
        <taxon>Apiotrichum</taxon>
    </lineage>
</organism>
<accession>A0A427XS30</accession>
<gene>
    <name evidence="3" type="primary">BCP1</name>
    <name evidence="3" type="ORF">EHS24_007803</name>
</gene>
<dbReference type="GeneID" id="39592346"/>
<dbReference type="STRING" id="105984.A0A427XS30"/>
<dbReference type="RefSeq" id="XP_028476080.1">
    <property type="nucleotide sequence ID" value="XM_028623147.1"/>
</dbReference>
<protein>
    <submittedName>
        <fullName evidence="3">Mss4p nuclear export</fullName>
    </submittedName>
</protein>
<evidence type="ECO:0000256" key="2">
    <source>
        <dbReference type="SAM" id="MobiDB-lite"/>
    </source>
</evidence>
<dbReference type="Proteomes" id="UP000279236">
    <property type="component" value="Unassembled WGS sequence"/>
</dbReference>
<dbReference type="PANTHER" id="PTHR13261">
    <property type="entry name" value="BRCA2 AND CDKN1A INTERACTING PROTEIN"/>
    <property type="match status" value="1"/>
</dbReference>
<reference evidence="3 4" key="1">
    <citation type="submission" date="2018-11" db="EMBL/GenBank/DDBJ databases">
        <title>Genome sequence of Apiotrichum porosum DSM 27194.</title>
        <authorList>
            <person name="Aliyu H."/>
            <person name="Gorte O."/>
            <person name="Ochsenreither K."/>
        </authorList>
    </citation>
    <scope>NUCLEOTIDE SEQUENCE [LARGE SCALE GENOMIC DNA]</scope>
    <source>
        <strain evidence="3 4">DSM 27194</strain>
    </source>
</reference>
<dbReference type="InterPro" id="IPR025602">
    <property type="entry name" value="BCP1_family"/>
</dbReference>
<name>A0A427XS30_9TREE</name>
<dbReference type="GO" id="GO:0005634">
    <property type="term" value="C:nucleus"/>
    <property type="evidence" value="ECO:0007669"/>
    <property type="project" value="TreeGrafter"/>
</dbReference>
<comment type="caution">
    <text evidence="3">The sequence shown here is derived from an EMBL/GenBank/DDBJ whole genome shotgun (WGS) entry which is preliminary data.</text>
</comment>
<dbReference type="OrthoDB" id="27543at2759"/>
<dbReference type="Pfam" id="PF13862">
    <property type="entry name" value="BCCIP"/>
    <property type="match status" value="1"/>
</dbReference>
<keyword evidence="4" id="KW-1185">Reference proteome</keyword>
<proteinExistence type="inferred from homology"/>
<evidence type="ECO:0000256" key="1">
    <source>
        <dbReference type="ARBA" id="ARBA00006781"/>
    </source>
</evidence>
<dbReference type="EMBL" id="RSCE01000006">
    <property type="protein sequence ID" value="RSH81625.1"/>
    <property type="molecule type" value="Genomic_DNA"/>
</dbReference>
<comment type="similarity">
    <text evidence="1">Belongs to the BCP1 family.</text>
</comment>
<dbReference type="PANTHER" id="PTHR13261:SF0">
    <property type="entry name" value="BRCA2 AND CDKN1A-INTERACTING PROTEIN"/>
    <property type="match status" value="1"/>
</dbReference>
<feature type="region of interest" description="Disordered" evidence="2">
    <location>
        <begin position="1"/>
        <end position="34"/>
    </location>
</feature>
<evidence type="ECO:0000313" key="4">
    <source>
        <dbReference type="Proteomes" id="UP000279236"/>
    </source>
</evidence>